<keyword evidence="7" id="KW-0472">Membrane</keyword>
<evidence type="ECO:0000256" key="5">
    <source>
        <dbReference type="RuleBase" id="RU003616"/>
    </source>
</evidence>
<evidence type="ECO:0000256" key="2">
    <source>
        <dbReference type="ARBA" id="ARBA00022475"/>
    </source>
</evidence>
<dbReference type="InterPro" id="IPR002068">
    <property type="entry name" value="A-crystallin/Hsp20_dom"/>
</dbReference>
<gene>
    <name evidence="9" type="ORF">SSX86_000536</name>
</gene>
<evidence type="ECO:0000313" key="9">
    <source>
        <dbReference type="EMBL" id="KAK9080778.1"/>
    </source>
</evidence>
<dbReference type="GO" id="GO:0034605">
    <property type="term" value="P:cellular response to heat"/>
    <property type="evidence" value="ECO:0007669"/>
    <property type="project" value="TreeGrafter"/>
</dbReference>
<feature type="domain" description="SHSP" evidence="8">
    <location>
        <begin position="23"/>
        <end position="142"/>
    </location>
</feature>
<dbReference type="EMBL" id="JBCNJP010000002">
    <property type="protein sequence ID" value="KAK9080778.1"/>
    <property type="molecule type" value="Genomic_DNA"/>
</dbReference>
<dbReference type="PANTHER" id="PTHR43670">
    <property type="entry name" value="HEAT SHOCK PROTEIN 26"/>
    <property type="match status" value="1"/>
</dbReference>
<dbReference type="PANTHER" id="PTHR43670:SF34">
    <property type="entry name" value="HSP20-LIKE CHAPERONES SUPERFAMILY PROTEIN"/>
    <property type="match status" value="1"/>
</dbReference>
<accession>A0AAP0DWS8</accession>
<dbReference type="GO" id="GO:0005886">
    <property type="term" value="C:plasma membrane"/>
    <property type="evidence" value="ECO:0007669"/>
    <property type="project" value="UniProtKB-SubCell"/>
</dbReference>
<comment type="subcellular location">
    <subcellularLocation>
        <location evidence="1">Cell membrane</location>
        <topology evidence="1">Single-pass membrane protein</topology>
    </subcellularLocation>
</comment>
<feature type="region of interest" description="Disordered" evidence="6">
    <location>
        <begin position="157"/>
        <end position="194"/>
    </location>
</feature>
<evidence type="ECO:0000256" key="1">
    <source>
        <dbReference type="ARBA" id="ARBA00004162"/>
    </source>
</evidence>
<reference evidence="9 10" key="1">
    <citation type="submission" date="2024-04" db="EMBL/GenBank/DDBJ databases">
        <title>The reference genome of an endangered Asteraceae, Deinandra increscens subsp. villosa, native to the Central Coast of California.</title>
        <authorList>
            <person name="Guilliams M."/>
            <person name="Hasenstab-Lehman K."/>
            <person name="Meyer R."/>
            <person name="Mcevoy S."/>
        </authorList>
    </citation>
    <scope>NUCLEOTIDE SEQUENCE [LARGE SCALE GENOMIC DNA]</scope>
    <source>
        <tissue evidence="9">Leaf</tissue>
    </source>
</reference>
<comment type="caution">
    <text evidence="9">The sequence shown here is derived from an EMBL/GenBank/DDBJ whole genome shotgun (WGS) entry which is preliminary data.</text>
</comment>
<dbReference type="Gene3D" id="2.60.40.790">
    <property type="match status" value="1"/>
</dbReference>
<feature type="compositionally biased region" description="Basic and acidic residues" evidence="6">
    <location>
        <begin position="163"/>
        <end position="191"/>
    </location>
</feature>
<sequence length="236" mass="27163">MTHKFDAELMQVADEFADFDLFKPKAQPAPHFDTQETESMFILTLQLKGYTRTNIKVERNEDWSRITISGEKPFQDMLMVGGKVLKKDIEMRGFQRSFKVPQGVIFDRIIVGFDEDDSKLVVRMPKATKGLTGARVEELKTKENQAEPTKVLQVYTEEELSEQEAREVGHDDNDQDERSANSKEDGDEKPKSPRRKFKICTPLIVGSAFVMSLIVLLFHVVESKKQENPRKKEHQD</sequence>
<evidence type="ECO:0000256" key="3">
    <source>
        <dbReference type="ARBA" id="ARBA00022821"/>
    </source>
</evidence>
<protein>
    <recommendedName>
        <fullName evidence="8">SHSP domain-containing protein</fullName>
    </recommendedName>
</protein>
<evidence type="ECO:0000259" key="8">
    <source>
        <dbReference type="PROSITE" id="PS01031"/>
    </source>
</evidence>
<dbReference type="CDD" id="cd06464">
    <property type="entry name" value="ACD_sHsps-like"/>
    <property type="match status" value="1"/>
</dbReference>
<organism evidence="9 10">
    <name type="scientific">Deinandra increscens subsp. villosa</name>
    <dbReference type="NCBI Taxonomy" id="3103831"/>
    <lineage>
        <taxon>Eukaryota</taxon>
        <taxon>Viridiplantae</taxon>
        <taxon>Streptophyta</taxon>
        <taxon>Embryophyta</taxon>
        <taxon>Tracheophyta</taxon>
        <taxon>Spermatophyta</taxon>
        <taxon>Magnoliopsida</taxon>
        <taxon>eudicotyledons</taxon>
        <taxon>Gunneridae</taxon>
        <taxon>Pentapetalae</taxon>
        <taxon>asterids</taxon>
        <taxon>campanulids</taxon>
        <taxon>Asterales</taxon>
        <taxon>Asteraceae</taxon>
        <taxon>Asteroideae</taxon>
        <taxon>Heliantheae alliance</taxon>
        <taxon>Madieae</taxon>
        <taxon>Madiinae</taxon>
        <taxon>Deinandra</taxon>
    </lineage>
</organism>
<dbReference type="AlphaFoldDB" id="A0AAP0DWS8"/>
<dbReference type="SUPFAM" id="SSF49764">
    <property type="entry name" value="HSP20-like chaperones"/>
    <property type="match status" value="1"/>
</dbReference>
<keyword evidence="10" id="KW-1185">Reference proteome</keyword>
<dbReference type="Proteomes" id="UP001408789">
    <property type="component" value="Unassembled WGS sequence"/>
</dbReference>
<keyword evidence="3" id="KW-0611">Plant defense</keyword>
<evidence type="ECO:0000256" key="6">
    <source>
        <dbReference type="SAM" id="MobiDB-lite"/>
    </source>
</evidence>
<comment type="similarity">
    <text evidence="4 5">Belongs to the small heat shock protein (HSP20) family.</text>
</comment>
<dbReference type="GO" id="GO:0006952">
    <property type="term" value="P:defense response"/>
    <property type="evidence" value="ECO:0007669"/>
    <property type="project" value="UniProtKB-KW"/>
</dbReference>
<keyword evidence="2" id="KW-1003">Cell membrane</keyword>
<dbReference type="InterPro" id="IPR008978">
    <property type="entry name" value="HSP20-like_chaperone"/>
</dbReference>
<feature type="transmembrane region" description="Helical" evidence="7">
    <location>
        <begin position="199"/>
        <end position="221"/>
    </location>
</feature>
<evidence type="ECO:0000256" key="7">
    <source>
        <dbReference type="SAM" id="Phobius"/>
    </source>
</evidence>
<keyword evidence="7" id="KW-0812">Transmembrane</keyword>
<keyword evidence="7" id="KW-1133">Transmembrane helix</keyword>
<dbReference type="Pfam" id="PF00011">
    <property type="entry name" value="HSP20"/>
    <property type="match status" value="1"/>
</dbReference>
<name>A0AAP0DWS8_9ASTR</name>
<evidence type="ECO:0000313" key="10">
    <source>
        <dbReference type="Proteomes" id="UP001408789"/>
    </source>
</evidence>
<proteinExistence type="inferred from homology"/>
<evidence type="ECO:0000256" key="4">
    <source>
        <dbReference type="PROSITE-ProRule" id="PRU00285"/>
    </source>
</evidence>
<dbReference type="PROSITE" id="PS01031">
    <property type="entry name" value="SHSP"/>
    <property type="match status" value="1"/>
</dbReference>